<organism evidence="2 3">
    <name type="scientific">Streptomyces turgidiscabies (strain Car8)</name>
    <dbReference type="NCBI Taxonomy" id="698760"/>
    <lineage>
        <taxon>Bacteria</taxon>
        <taxon>Bacillati</taxon>
        <taxon>Actinomycetota</taxon>
        <taxon>Actinomycetes</taxon>
        <taxon>Kitasatosporales</taxon>
        <taxon>Streptomycetaceae</taxon>
        <taxon>Streptomyces</taxon>
    </lineage>
</organism>
<keyword evidence="3" id="KW-1185">Reference proteome</keyword>
<feature type="compositionally biased region" description="Polar residues" evidence="1">
    <location>
        <begin position="1"/>
        <end position="17"/>
    </location>
</feature>
<dbReference type="AlphaFoldDB" id="L7EVP4"/>
<sequence>MANLVSGTDSPVSSQVFSGDGGGPGAARPVIVRWESPPDD</sequence>
<protein>
    <submittedName>
        <fullName evidence="2">Uncharacterized protein</fullName>
    </submittedName>
</protein>
<evidence type="ECO:0000313" key="3">
    <source>
        <dbReference type="Proteomes" id="UP000010931"/>
    </source>
</evidence>
<name>L7EVP4_STRT8</name>
<comment type="caution">
    <text evidence="2">The sequence shown here is derived from an EMBL/GenBank/DDBJ whole genome shotgun (WGS) entry which is preliminary data.</text>
</comment>
<proteinExistence type="predicted"/>
<dbReference type="EMBL" id="AEJB01000580">
    <property type="protein sequence ID" value="ELP62771.1"/>
    <property type="molecule type" value="Genomic_DNA"/>
</dbReference>
<reference evidence="2 3" key="1">
    <citation type="journal article" date="2011" name="Plasmid">
        <title>Streptomyces turgidiscabies Car8 contains a modular pathogenicity island that shares virulence genes with other actinobacterial plant pathogens.</title>
        <authorList>
            <person name="Huguet-Tapia J.C."/>
            <person name="Badger J.H."/>
            <person name="Loria R."/>
            <person name="Pettis G.S."/>
        </authorList>
    </citation>
    <scope>NUCLEOTIDE SEQUENCE [LARGE SCALE GENOMIC DNA]</scope>
    <source>
        <strain evidence="2 3">Car8</strain>
    </source>
</reference>
<evidence type="ECO:0000256" key="1">
    <source>
        <dbReference type="SAM" id="MobiDB-lite"/>
    </source>
</evidence>
<accession>L7EVP4</accession>
<gene>
    <name evidence="2" type="ORF">STRTUCAR8_08897</name>
</gene>
<feature type="region of interest" description="Disordered" evidence="1">
    <location>
        <begin position="1"/>
        <end position="40"/>
    </location>
</feature>
<dbReference type="Proteomes" id="UP000010931">
    <property type="component" value="Unassembled WGS sequence"/>
</dbReference>
<evidence type="ECO:0000313" key="2">
    <source>
        <dbReference type="EMBL" id="ELP62771.1"/>
    </source>
</evidence>